<dbReference type="HOGENOM" id="CLU_718114_0_0_1"/>
<proteinExistence type="predicted"/>
<dbReference type="InterPro" id="IPR032675">
    <property type="entry name" value="LRR_dom_sf"/>
</dbReference>
<dbReference type="STRING" id="6239.Y39A1A.17.1"/>
<protein>
    <submittedName>
        <fullName evidence="1">Leucine rich repeat protein</fullName>
    </submittedName>
</protein>
<evidence type="ECO:0000313" key="2">
    <source>
        <dbReference type="Proteomes" id="UP000001940"/>
    </source>
</evidence>
<dbReference type="AGR" id="WB:WBGene00012655"/>
<reference evidence="1 2" key="1">
    <citation type="journal article" date="1998" name="Science">
        <title>Genome sequence of the nematode C. elegans: a platform for investigating biology.</title>
        <authorList>
            <consortium name="The C. elegans sequencing consortium"/>
            <person name="Sulson J.E."/>
            <person name="Waterston R."/>
        </authorList>
    </citation>
    <scope>NUCLEOTIDE SEQUENCE [LARGE SCALE GENOMIC DNA]</scope>
    <source>
        <strain evidence="1 2">Bristol N2</strain>
    </source>
</reference>
<dbReference type="eggNOG" id="KOG3665">
    <property type="taxonomic scope" value="Eukaryota"/>
</dbReference>
<evidence type="ECO:0000313" key="1">
    <source>
        <dbReference type="EMBL" id="CAA21029.3"/>
    </source>
</evidence>
<dbReference type="PaxDb" id="6239-Y39A1A.17"/>
<dbReference type="InParanoid" id="Q9XX12"/>
<dbReference type="PANTHER" id="PTHR12904">
    <property type="match status" value="1"/>
</dbReference>
<dbReference type="Proteomes" id="UP000001940">
    <property type="component" value="Chromosome III"/>
</dbReference>
<dbReference type="SMR" id="Q9XX12"/>
<dbReference type="InterPro" id="IPR051341">
    <property type="entry name" value="Zyg-11_UBL_adapter"/>
</dbReference>
<dbReference type="UCSC" id="Y39A1A.17">
    <property type="organism name" value="c. elegans"/>
</dbReference>
<dbReference type="OrthoDB" id="5838776at2759"/>
<dbReference type="PhylomeDB" id="Q9XX12"/>
<accession>Q9XX12</accession>
<gene>
    <name evidence="1" type="ORF">CELE_Y39A1A.17</name>
    <name evidence="1 3" type="ORF">Y39A1A.17</name>
</gene>
<dbReference type="AlphaFoldDB" id="Q9XX12"/>
<name>Q9XX12_CAEEL</name>
<dbReference type="EMBL" id="BX284603">
    <property type="protein sequence ID" value="CAA21029.3"/>
    <property type="molecule type" value="Genomic_DNA"/>
</dbReference>
<dbReference type="SUPFAM" id="SSF52047">
    <property type="entry name" value="RNI-like"/>
    <property type="match status" value="1"/>
</dbReference>
<keyword evidence="2" id="KW-1185">Reference proteome</keyword>
<dbReference type="PANTHER" id="PTHR12904:SF28">
    <property type="entry name" value="ATP SYNTHASE SUBUNIT ALPHA-RELATED"/>
    <property type="match status" value="1"/>
</dbReference>
<sequence>MDYMLHMETIKVLRKQELRSFVVGCEENTNQYTEKNEIDIISVLRKGLNNRSQQKLLHLGLNGQLILRRDWINKLNNMLPSLRSFDMSNSQLDAKDFFRLCKNFPNLEFLDIRETGLSTISGLNRLQNLQILKMQNMEFHNHFDIIDLFGLTKLKILDVSCNRYLKKRNIIKLYIECDMVLPELQLLDCSMTDFVYFIFEVFQNFSF</sequence>
<dbReference type="WormBase" id="Y39A1A.17">
    <property type="protein sequence ID" value="CE54067"/>
    <property type="gene ID" value="WBGene00012655"/>
</dbReference>
<organism evidence="1 2">
    <name type="scientific">Caenorhabditis elegans</name>
    <dbReference type="NCBI Taxonomy" id="6239"/>
    <lineage>
        <taxon>Eukaryota</taxon>
        <taxon>Metazoa</taxon>
        <taxon>Ecdysozoa</taxon>
        <taxon>Nematoda</taxon>
        <taxon>Chromadorea</taxon>
        <taxon>Rhabditida</taxon>
        <taxon>Rhabditina</taxon>
        <taxon>Rhabditomorpha</taxon>
        <taxon>Rhabditoidea</taxon>
        <taxon>Rhabditidae</taxon>
        <taxon>Peloderinae</taxon>
        <taxon>Caenorhabditis</taxon>
    </lineage>
</organism>
<dbReference type="Bgee" id="WBGene00012655">
    <property type="expression patterns" value="Expressed in embryo and 2 other cell types or tissues"/>
</dbReference>
<dbReference type="PIR" id="T26740">
    <property type="entry name" value="T26740"/>
</dbReference>
<evidence type="ECO:0000313" key="3">
    <source>
        <dbReference type="WormBase" id="Y39A1A.17"/>
    </source>
</evidence>
<dbReference type="Gene3D" id="3.80.10.10">
    <property type="entry name" value="Ribonuclease Inhibitor"/>
    <property type="match status" value="1"/>
</dbReference>